<evidence type="ECO:0000256" key="7">
    <source>
        <dbReference type="PIRSR" id="PIRSR005091-2"/>
    </source>
</evidence>
<evidence type="ECO:0000259" key="10">
    <source>
        <dbReference type="Pfam" id="PF00884"/>
    </source>
</evidence>
<evidence type="ECO:0000313" key="11">
    <source>
        <dbReference type="EMBL" id="OQP51758.1"/>
    </source>
</evidence>
<evidence type="ECO:0000256" key="6">
    <source>
        <dbReference type="PIRSR" id="PIRSR005091-1"/>
    </source>
</evidence>
<dbReference type="Proteomes" id="UP000192610">
    <property type="component" value="Unassembled WGS sequence"/>
</dbReference>
<feature type="active site" evidence="6">
    <location>
        <position position="305"/>
    </location>
</feature>
<keyword evidence="5 9" id="KW-0472">Membrane</keyword>
<comment type="subcellular location">
    <subcellularLocation>
        <location evidence="1">Cell membrane</location>
        <topology evidence="1">Multi-pass membrane protein</topology>
    </subcellularLocation>
</comment>
<keyword evidence="7" id="KW-0479">Metal-binding</keyword>
<dbReference type="InterPro" id="IPR012160">
    <property type="entry name" value="LtaS-like"/>
</dbReference>
<sequence>MMQRIRVACLLYVSLLVLYTFMRTGFCLIHFQGQLHGADIVRVFYWGMRLDFTALFYINLLFYGYYFFLHNTLPVTIRTRVALVLFLLLNIPFIAINFIDLGYYSFNNHRSTVDLVFVMADSIHATGAFFKDYWYLFILFVIAIFLLTITARRLLKSTSNTVRLPWYRQYGAGLVTLLFFVLIARGTATRPIMPSTPLLYIDAGYQPLASNSSLTFLYSVFKRQTQLKIKNYFPAQTIDTIFTIKRQYTHAEPFQRKNVVIIMLESFCREYLDDGSIYRAKTPFLDSVIAHSTWCSNAYANGFTSNQGMVSLIGSMPPLLDEPYYQSIYNGNRIRGIGTVLKEQGYSTHFFYGANNDHFGFGKFCKMMGIDQQHTRNDFNDERYYDGNWGIFDHRFLPFAGNILQRVNTPFLAVLYNISSHPPFTVPADIGRITNVPGQKPSQQAVTYVDYSLRLFFDQIKSAAWYKNTVFVFCADHSLVGVGKKFVMHDGIRIPIFIYDPNDPVHRTITRMVQQIDLVPTILDRLAYSKPFLSFGHSIYDSTAPQYAVCKSQGLQLIDSTCLFRFDPVKDEPVCLYKIGDTALKNNLLNQKSCSPDQDRLLRYSKAVIQRYNNAVIQNQLYVK</sequence>
<dbReference type="PIRSF" id="PIRSF005091">
    <property type="entry name" value="Mmb_sulf_HI1246"/>
    <property type="match status" value="1"/>
</dbReference>
<name>A0A1V9F095_9BACT</name>
<evidence type="ECO:0000256" key="4">
    <source>
        <dbReference type="ARBA" id="ARBA00022989"/>
    </source>
</evidence>
<dbReference type="OrthoDB" id="9777768at2"/>
<dbReference type="SUPFAM" id="SSF53649">
    <property type="entry name" value="Alkaline phosphatase-like"/>
    <property type="match status" value="1"/>
</dbReference>
<keyword evidence="12" id="KW-1185">Reference proteome</keyword>
<dbReference type="Gene3D" id="3.40.720.10">
    <property type="entry name" value="Alkaline Phosphatase, subunit A"/>
    <property type="match status" value="1"/>
</dbReference>
<dbReference type="CDD" id="cd16015">
    <property type="entry name" value="LTA_synthase"/>
    <property type="match status" value="1"/>
</dbReference>
<gene>
    <name evidence="11" type="ORF">A4H97_26470</name>
</gene>
<evidence type="ECO:0000256" key="2">
    <source>
        <dbReference type="ARBA" id="ARBA00022475"/>
    </source>
</evidence>
<dbReference type="AlphaFoldDB" id="A0A1V9F095"/>
<evidence type="ECO:0000256" key="9">
    <source>
        <dbReference type="SAM" id="Phobius"/>
    </source>
</evidence>
<comment type="caution">
    <text evidence="11">The sequence shown here is derived from an EMBL/GenBank/DDBJ whole genome shotgun (WGS) entry which is preliminary data.</text>
</comment>
<evidence type="ECO:0000313" key="12">
    <source>
        <dbReference type="Proteomes" id="UP000192610"/>
    </source>
</evidence>
<reference evidence="12" key="1">
    <citation type="submission" date="2016-04" db="EMBL/GenBank/DDBJ databases">
        <authorList>
            <person name="Chen L."/>
            <person name="Zhuang W."/>
            <person name="Wang G."/>
        </authorList>
    </citation>
    <scope>NUCLEOTIDE SEQUENCE [LARGE SCALE GENOMIC DNA]</scope>
    <source>
        <strain evidence="12">17621</strain>
    </source>
</reference>
<evidence type="ECO:0000256" key="5">
    <source>
        <dbReference type="ARBA" id="ARBA00023136"/>
    </source>
</evidence>
<dbReference type="InterPro" id="IPR050448">
    <property type="entry name" value="OpgB/LTA_synthase_biosynth"/>
</dbReference>
<evidence type="ECO:0000256" key="8">
    <source>
        <dbReference type="PIRSR" id="PIRSR005091-3"/>
    </source>
</evidence>
<feature type="binding site" evidence="7">
    <location>
        <position position="421"/>
    </location>
    <ligand>
        <name>substrate</name>
    </ligand>
</feature>
<dbReference type="RefSeq" id="WP_081198350.1">
    <property type="nucleotide sequence ID" value="NZ_FOCZ01000026.1"/>
</dbReference>
<dbReference type="GO" id="GO:0005886">
    <property type="term" value="C:plasma membrane"/>
    <property type="evidence" value="ECO:0007669"/>
    <property type="project" value="UniProtKB-SubCell"/>
</dbReference>
<accession>A0A1V9F095</accession>
<dbReference type="STRING" id="354355.SAMN05660816_06819"/>
<dbReference type="InterPro" id="IPR000917">
    <property type="entry name" value="Sulfatase_N"/>
</dbReference>
<feature type="transmembrane region" description="Helical" evidence="9">
    <location>
        <begin position="43"/>
        <end position="69"/>
    </location>
</feature>
<keyword evidence="4 9" id="KW-1133">Transmembrane helix</keyword>
<dbReference type="PANTHER" id="PTHR47371:SF3">
    <property type="entry name" value="PHOSPHOGLYCEROL TRANSFERASE I"/>
    <property type="match status" value="1"/>
</dbReference>
<feature type="binding site" evidence="8">
    <location>
        <position position="477"/>
    </location>
    <ligand>
        <name>Mn(2+)</name>
        <dbReference type="ChEBI" id="CHEBI:29035"/>
    </ligand>
</feature>
<dbReference type="PANTHER" id="PTHR47371">
    <property type="entry name" value="LIPOTEICHOIC ACID SYNTHASE"/>
    <property type="match status" value="1"/>
</dbReference>
<dbReference type="InterPro" id="IPR017850">
    <property type="entry name" value="Alkaline_phosphatase_core_sf"/>
</dbReference>
<organism evidence="11 12">
    <name type="scientific">Niastella yeongjuensis</name>
    <dbReference type="NCBI Taxonomy" id="354355"/>
    <lineage>
        <taxon>Bacteria</taxon>
        <taxon>Pseudomonadati</taxon>
        <taxon>Bacteroidota</taxon>
        <taxon>Chitinophagia</taxon>
        <taxon>Chitinophagales</taxon>
        <taxon>Chitinophagaceae</taxon>
        <taxon>Niastella</taxon>
    </lineage>
</organism>
<feature type="binding site" evidence="8">
    <location>
        <position position="476"/>
    </location>
    <ligand>
        <name>Mn(2+)</name>
        <dbReference type="ChEBI" id="CHEBI:29035"/>
    </ligand>
</feature>
<feature type="transmembrane region" description="Helical" evidence="9">
    <location>
        <begin position="167"/>
        <end position="184"/>
    </location>
</feature>
<feature type="transmembrane region" description="Helical" evidence="9">
    <location>
        <begin position="81"/>
        <end position="99"/>
    </location>
</feature>
<evidence type="ECO:0000256" key="1">
    <source>
        <dbReference type="ARBA" id="ARBA00004651"/>
    </source>
</evidence>
<evidence type="ECO:0000256" key="3">
    <source>
        <dbReference type="ARBA" id="ARBA00022692"/>
    </source>
</evidence>
<keyword evidence="2" id="KW-1003">Cell membrane</keyword>
<feature type="domain" description="Sulfatase N-terminal" evidence="10">
    <location>
        <begin position="257"/>
        <end position="526"/>
    </location>
</feature>
<keyword evidence="7" id="KW-0464">Manganese</keyword>
<dbReference type="Pfam" id="PF00884">
    <property type="entry name" value="Sulfatase"/>
    <property type="match status" value="1"/>
</dbReference>
<feature type="binding site" evidence="8">
    <location>
        <position position="265"/>
    </location>
    <ligand>
        <name>Mn(2+)</name>
        <dbReference type="ChEBI" id="CHEBI:29035"/>
    </ligand>
</feature>
<proteinExistence type="predicted"/>
<feature type="transmembrane region" description="Helical" evidence="9">
    <location>
        <begin position="133"/>
        <end position="155"/>
    </location>
</feature>
<dbReference type="EMBL" id="LVXG01000010">
    <property type="protein sequence ID" value="OQP51758.1"/>
    <property type="molecule type" value="Genomic_DNA"/>
</dbReference>
<protein>
    <recommendedName>
        <fullName evidence="10">Sulfatase N-terminal domain-containing protein</fullName>
    </recommendedName>
</protein>
<dbReference type="GO" id="GO:0046872">
    <property type="term" value="F:metal ion binding"/>
    <property type="evidence" value="ECO:0007669"/>
    <property type="project" value="UniProtKB-KW"/>
</dbReference>
<keyword evidence="3 9" id="KW-0812">Transmembrane</keyword>